<organism evidence="1 2">
    <name type="scientific">Salinomyces thailandicus</name>
    <dbReference type="NCBI Taxonomy" id="706561"/>
    <lineage>
        <taxon>Eukaryota</taxon>
        <taxon>Fungi</taxon>
        <taxon>Dikarya</taxon>
        <taxon>Ascomycota</taxon>
        <taxon>Pezizomycotina</taxon>
        <taxon>Dothideomycetes</taxon>
        <taxon>Dothideomycetidae</taxon>
        <taxon>Mycosphaerellales</taxon>
        <taxon>Teratosphaeriaceae</taxon>
        <taxon>Salinomyces</taxon>
    </lineage>
</organism>
<protein>
    <submittedName>
        <fullName evidence="1">Uncharacterized protein</fullName>
    </submittedName>
</protein>
<evidence type="ECO:0000313" key="2">
    <source>
        <dbReference type="Proteomes" id="UP000308549"/>
    </source>
</evidence>
<comment type="caution">
    <text evidence="1">The sequence shown here is derived from an EMBL/GenBank/DDBJ whole genome shotgun (WGS) entry which is preliminary data.</text>
</comment>
<dbReference type="Gene3D" id="3.40.50.720">
    <property type="entry name" value="NAD(P)-binding Rossmann-like Domain"/>
    <property type="match status" value="1"/>
</dbReference>
<reference evidence="1 2" key="1">
    <citation type="submission" date="2017-03" db="EMBL/GenBank/DDBJ databases">
        <title>Genomes of endolithic fungi from Antarctica.</title>
        <authorList>
            <person name="Coleine C."/>
            <person name="Masonjones S."/>
            <person name="Stajich J.E."/>
        </authorList>
    </citation>
    <scope>NUCLEOTIDE SEQUENCE [LARGE SCALE GENOMIC DNA]</scope>
    <source>
        <strain evidence="1 2">CCFEE 6315</strain>
    </source>
</reference>
<dbReference type="OrthoDB" id="1933717at2759"/>
<evidence type="ECO:0000313" key="1">
    <source>
        <dbReference type="EMBL" id="TKA22053.1"/>
    </source>
</evidence>
<keyword evidence="2" id="KW-1185">Reference proteome</keyword>
<name>A0A4U0TJN5_9PEZI</name>
<dbReference type="InterPro" id="IPR036291">
    <property type="entry name" value="NAD(P)-bd_dom_sf"/>
</dbReference>
<dbReference type="Proteomes" id="UP000308549">
    <property type="component" value="Unassembled WGS sequence"/>
</dbReference>
<proteinExistence type="predicted"/>
<dbReference type="CDD" id="cd05233">
    <property type="entry name" value="SDR_c"/>
    <property type="match status" value="1"/>
</dbReference>
<dbReference type="EMBL" id="NAJL01000086">
    <property type="protein sequence ID" value="TKA22053.1"/>
    <property type="molecule type" value="Genomic_DNA"/>
</dbReference>
<dbReference type="InterPro" id="IPR002347">
    <property type="entry name" value="SDR_fam"/>
</dbReference>
<dbReference type="SUPFAM" id="SSF51735">
    <property type="entry name" value="NAD(P)-binding Rossmann-fold domains"/>
    <property type="match status" value="1"/>
</dbReference>
<dbReference type="PANTHER" id="PTHR43975:SF2">
    <property type="entry name" value="EG:BACR7A4.14 PROTEIN-RELATED"/>
    <property type="match status" value="1"/>
</dbReference>
<gene>
    <name evidence="1" type="ORF">B0A50_08432</name>
</gene>
<dbReference type="PANTHER" id="PTHR43975">
    <property type="entry name" value="ZGC:101858"/>
    <property type="match status" value="1"/>
</dbReference>
<dbReference type="Pfam" id="PF00106">
    <property type="entry name" value="adh_short"/>
    <property type="match status" value="1"/>
</dbReference>
<sequence>MPPPQGTWNPLEGPGDYTTTKIVHNDTYPAIDPLNADHTGHAIFVAGASRGIGRAIAIAFAKGGASHIAIGARSDLSAVVEAISKAATAAGRQAPQVLALKLDIIDASSVEAAAKRIEQDFGKLDVVVNNAGILGAMTPMGDGDPATWWSVMECNVRGPYHVSHYCIPLLLKGKMKTLISVASVGAHLTMPTASAYQTSKLAGVRLMEFASADYQEQGLIAFSVHPGNSLTDIVGHGEGYSEAFKAVFTETTELCADSLVYLTNERRQWLSGRYVNCTWDLPELMGEKKRKEIIEQDKLKVRLVL</sequence>
<dbReference type="AlphaFoldDB" id="A0A4U0TJN5"/>
<accession>A0A4U0TJN5</accession>
<dbReference type="PRINTS" id="PR00081">
    <property type="entry name" value="GDHRDH"/>
</dbReference>